<evidence type="ECO:0000313" key="2">
    <source>
        <dbReference type="EMBL" id="WVZ92365.1"/>
    </source>
</evidence>
<dbReference type="EMBL" id="CP144753">
    <property type="protein sequence ID" value="WVZ92365.1"/>
    <property type="molecule type" value="Genomic_DNA"/>
</dbReference>
<evidence type="ECO:0000256" key="1">
    <source>
        <dbReference type="SAM" id="MobiDB-lite"/>
    </source>
</evidence>
<protein>
    <submittedName>
        <fullName evidence="2">Uncharacterized protein</fullName>
    </submittedName>
</protein>
<sequence length="77" mass="8583">MVSSRRVGGGAQLRRHVEPVVQRSGLPELPRNPQGKVGQGRSHPALLHAHVHRALGWIGRSRQEQRLQQSALRTRSV</sequence>
<gene>
    <name evidence="2" type="ORF">U9M48_038438</name>
</gene>
<reference evidence="2 3" key="1">
    <citation type="submission" date="2024-02" db="EMBL/GenBank/DDBJ databases">
        <title>High-quality chromosome-scale genome assembly of Pensacola bahiagrass (Paspalum notatum Flugge var. saurae).</title>
        <authorList>
            <person name="Vega J.M."/>
            <person name="Podio M."/>
            <person name="Orjuela J."/>
            <person name="Siena L.A."/>
            <person name="Pessino S.C."/>
            <person name="Combes M.C."/>
            <person name="Mariac C."/>
            <person name="Albertini E."/>
            <person name="Pupilli F."/>
            <person name="Ortiz J.P.A."/>
            <person name="Leblanc O."/>
        </authorList>
    </citation>
    <scope>NUCLEOTIDE SEQUENCE [LARGE SCALE GENOMIC DNA]</scope>
    <source>
        <strain evidence="2">R1</strain>
        <tissue evidence="2">Leaf</tissue>
    </source>
</reference>
<accession>A0AAQ3XBM2</accession>
<dbReference type="AlphaFoldDB" id="A0AAQ3XBM2"/>
<proteinExistence type="predicted"/>
<keyword evidence="3" id="KW-1185">Reference proteome</keyword>
<dbReference type="Proteomes" id="UP001341281">
    <property type="component" value="Chromosome 09"/>
</dbReference>
<organism evidence="2 3">
    <name type="scientific">Paspalum notatum var. saurae</name>
    <dbReference type="NCBI Taxonomy" id="547442"/>
    <lineage>
        <taxon>Eukaryota</taxon>
        <taxon>Viridiplantae</taxon>
        <taxon>Streptophyta</taxon>
        <taxon>Embryophyta</taxon>
        <taxon>Tracheophyta</taxon>
        <taxon>Spermatophyta</taxon>
        <taxon>Magnoliopsida</taxon>
        <taxon>Liliopsida</taxon>
        <taxon>Poales</taxon>
        <taxon>Poaceae</taxon>
        <taxon>PACMAD clade</taxon>
        <taxon>Panicoideae</taxon>
        <taxon>Andropogonodae</taxon>
        <taxon>Paspaleae</taxon>
        <taxon>Paspalinae</taxon>
        <taxon>Paspalum</taxon>
    </lineage>
</organism>
<name>A0AAQ3XBM2_PASNO</name>
<evidence type="ECO:0000313" key="3">
    <source>
        <dbReference type="Proteomes" id="UP001341281"/>
    </source>
</evidence>
<feature type="region of interest" description="Disordered" evidence="1">
    <location>
        <begin position="1"/>
        <end position="42"/>
    </location>
</feature>